<dbReference type="RefSeq" id="WP_193806368.1">
    <property type="nucleotide sequence ID" value="NZ_CP087714.1"/>
</dbReference>
<protein>
    <submittedName>
        <fullName evidence="5">Cobalt-precorrin-5B (C(1))-methyltransferase</fullName>
        <ecNumber evidence="5">2.1.1.195</ecNumber>
    </submittedName>
</protein>
<proteinExistence type="predicted"/>
<dbReference type="GO" id="GO:0032259">
    <property type="term" value="P:methylation"/>
    <property type="evidence" value="ECO:0007669"/>
    <property type="project" value="UniProtKB-KW"/>
</dbReference>
<dbReference type="Gene3D" id="3.30.2110.10">
    <property type="entry name" value="CbiD-like"/>
    <property type="match status" value="1"/>
</dbReference>
<dbReference type="Gene3D" id="3.30.1990.10">
    <property type="entry name" value="CbiD-like"/>
    <property type="match status" value="1"/>
</dbReference>
<dbReference type="Gene3D" id="3.40.50.10720">
    <property type="entry name" value="CbiD-like domains"/>
    <property type="match status" value="1"/>
</dbReference>
<evidence type="ECO:0000256" key="2">
    <source>
        <dbReference type="ARBA" id="ARBA00022603"/>
    </source>
</evidence>
<sequence>MKDPLELYSYPEEWVEREAEKIGFDRVRSRIESGLYILTHRGWLRRGITTATTASASAVGAIASMFGESERVEVWTPAGICIEVGVRAKNGVAVAKKFSGDHSFDVTDGVGIRAEVSESLEFGEGVGRFRGKPAVSLSARNQILRNIEMVREKYDYDGSVRITIPEGKALATLTDNPRIGIKGGLSILGTTGFVEPWCDELVDAKVVVAKQYDRVVLTTGRKGWKWAKENLKGFQPFVMGVYFEKALRELDGEIVIAGLPSLIIKWAIPEMRGKILRGIDPRKYRKTVLEKAREINSNVSDVILLRG</sequence>
<dbReference type="GO" id="GO:0008168">
    <property type="term" value="F:methyltransferase activity"/>
    <property type="evidence" value="ECO:0007669"/>
    <property type="project" value="UniProtKB-KW"/>
</dbReference>
<reference evidence="5 6" key="1">
    <citation type="submission" date="2021-11" db="EMBL/GenBank/DDBJ databases">
        <title>Whole genome of Geoglobus acetivorans.</title>
        <authorList>
            <person name="Liu D."/>
        </authorList>
    </citation>
    <scope>NUCLEOTIDE SEQUENCE [LARGE SCALE GENOMIC DNA]</scope>
    <source>
        <strain evidence="5 6">SBH6</strain>
    </source>
</reference>
<keyword evidence="3 5" id="KW-0808">Transferase</keyword>
<dbReference type="EC" id="2.1.1.195" evidence="5"/>
<organism evidence="5 6">
    <name type="scientific">Geoglobus acetivorans</name>
    <dbReference type="NCBI Taxonomy" id="565033"/>
    <lineage>
        <taxon>Archaea</taxon>
        <taxon>Methanobacteriati</taxon>
        <taxon>Methanobacteriota</taxon>
        <taxon>Archaeoglobi</taxon>
        <taxon>Archaeoglobales</taxon>
        <taxon>Archaeoglobaceae</taxon>
        <taxon>Geoglobus</taxon>
    </lineage>
</organism>
<evidence type="ECO:0000256" key="4">
    <source>
        <dbReference type="ARBA" id="ARBA00022691"/>
    </source>
</evidence>
<keyword evidence="2 5" id="KW-0489">Methyltransferase</keyword>
<keyword evidence="1" id="KW-0169">Cobalamin biosynthesis</keyword>
<dbReference type="InterPro" id="IPR002748">
    <property type="entry name" value="CbiD"/>
</dbReference>
<dbReference type="InterPro" id="IPR036074">
    <property type="entry name" value="CbiD_sf"/>
</dbReference>
<name>A0ABZ3H4C8_GEOAI</name>
<dbReference type="NCBIfam" id="NF000853">
    <property type="entry name" value="PRK00075.2-2"/>
    <property type="match status" value="1"/>
</dbReference>
<evidence type="ECO:0000313" key="6">
    <source>
        <dbReference type="Proteomes" id="UP001492541"/>
    </source>
</evidence>
<dbReference type="PANTHER" id="PTHR35863">
    <property type="entry name" value="COBALT-PRECORRIN-5B C(1)-METHYLTRANSFERASE"/>
    <property type="match status" value="1"/>
</dbReference>
<evidence type="ECO:0000256" key="3">
    <source>
        <dbReference type="ARBA" id="ARBA00022679"/>
    </source>
</evidence>
<dbReference type="SUPFAM" id="SSF111342">
    <property type="entry name" value="CbiD-like"/>
    <property type="match status" value="1"/>
</dbReference>
<evidence type="ECO:0000313" key="5">
    <source>
        <dbReference type="EMBL" id="XAT64149.1"/>
    </source>
</evidence>
<dbReference type="Pfam" id="PF01888">
    <property type="entry name" value="CbiD"/>
    <property type="match status" value="1"/>
</dbReference>
<dbReference type="EMBL" id="CP087714">
    <property type="protein sequence ID" value="XAT64149.1"/>
    <property type="molecule type" value="Genomic_DNA"/>
</dbReference>
<dbReference type="GeneID" id="90448404"/>
<accession>A0ABZ3H4C8</accession>
<keyword evidence="4" id="KW-0949">S-adenosyl-L-methionine</keyword>
<evidence type="ECO:0000256" key="1">
    <source>
        <dbReference type="ARBA" id="ARBA00022573"/>
    </source>
</evidence>
<dbReference type="Proteomes" id="UP001492541">
    <property type="component" value="Chromosome"/>
</dbReference>
<keyword evidence="6" id="KW-1185">Reference proteome</keyword>
<gene>
    <name evidence="5" type="ORF">LPQ35_01925</name>
</gene>
<dbReference type="PANTHER" id="PTHR35863:SF1">
    <property type="entry name" value="COBALT-PRECORRIN-5B C(1)-METHYLTRANSFERASE"/>
    <property type="match status" value="1"/>
</dbReference>